<feature type="domain" description="Glycosyltransferase subfamily 4-like N-terminal" evidence="3">
    <location>
        <begin position="17"/>
        <end position="181"/>
    </location>
</feature>
<evidence type="ECO:0008006" key="6">
    <source>
        <dbReference type="Google" id="ProtNLM"/>
    </source>
</evidence>
<dbReference type="PANTHER" id="PTHR46401">
    <property type="entry name" value="GLYCOSYLTRANSFERASE WBBK-RELATED"/>
    <property type="match status" value="1"/>
</dbReference>
<feature type="domain" description="Glycosyl transferase family 1" evidence="2">
    <location>
        <begin position="188"/>
        <end position="351"/>
    </location>
</feature>
<dbReference type="GO" id="GO:0009103">
    <property type="term" value="P:lipopolysaccharide biosynthetic process"/>
    <property type="evidence" value="ECO:0007669"/>
    <property type="project" value="TreeGrafter"/>
</dbReference>
<dbReference type="InterPro" id="IPR001296">
    <property type="entry name" value="Glyco_trans_1"/>
</dbReference>
<gene>
    <name evidence="4" type="ORF">A2159_01570</name>
</gene>
<dbReference type="Proteomes" id="UP000179219">
    <property type="component" value="Unassembled WGS sequence"/>
</dbReference>
<sequence length="382" mass="43729">MKILILSWRGPGHPNEGGAEQVTLEHAKAWINAGHEVFWFTSYHQGAEKVEICSKVKVIRKAGQTFGVKAVALFWYFFGKHPKFDLVVDQFHGIPFFTPLYIRVTKLAFIHETAKEVWKYNPWPKPYNKIPPLIGYFFEPLIFKILYKNIPFMTVSDSTKDDLVDWGIPKKNITVIHNGVKLYLPKTLPLKNKIKTAIFLGALAEDKGVFTALKIFQEINTMEKGWEFWMVGKGAEDIIQRIDEYAKKYEIDEKLTLWGYVSDQKKFDLLARSHILVNPSIHEGWGLVNIEANASGIPVVAYNVQGLKDSVKDGETGILIKKGNTRLFAQKVISLVGNKKRYQKFSKNALNWSRKFKWDSATKGSLKLINKINYHGLKPMVV</sequence>
<evidence type="ECO:0000259" key="2">
    <source>
        <dbReference type="Pfam" id="PF00534"/>
    </source>
</evidence>
<dbReference type="SUPFAM" id="SSF53756">
    <property type="entry name" value="UDP-Glycosyltransferase/glycogen phosphorylase"/>
    <property type="match status" value="1"/>
</dbReference>
<evidence type="ECO:0000259" key="3">
    <source>
        <dbReference type="Pfam" id="PF13439"/>
    </source>
</evidence>
<keyword evidence="1" id="KW-0808">Transferase</keyword>
<dbReference type="AlphaFoldDB" id="A0A1F7WZ20"/>
<protein>
    <recommendedName>
        <fullName evidence="6">Glycosyl transferase family 1 domain-containing protein</fullName>
    </recommendedName>
</protein>
<dbReference type="Pfam" id="PF00534">
    <property type="entry name" value="Glycos_transf_1"/>
    <property type="match status" value="1"/>
</dbReference>
<name>A0A1F7WZ20_9BACT</name>
<reference evidence="4 5" key="1">
    <citation type="journal article" date="2016" name="Nat. Commun.">
        <title>Thousands of microbial genomes shed light on interconnected biogeochemical processes in an aquifer system.</title>
        <authorList>
            <person name="Anantharaman K."/>
            <person name="Brown C.T."/>
            <person name="Hug L.A."/>
            <person name="Sharon I."/>
            <person name="Castelle C.J."/>
            <person name="Probst A.J."/>
            <person name="Thomas B.C."/>
            <person name="Singh A."/>
            <person name="Wilkins M.J."/>
            <person name="Karaoz U."/>
            <person name="Brodie E.L."/>
            <person name="Williams K.H."/>
            <person name="Hubbard S.S."/>
            <person name="Banfield J.F."/>
        </authorList>
    </citation>
    <scope>NUCLEOTIDE SEQUENCE [LARGE SCALE GENOMIC DNA]</scope>
</reference>
<dbReference type="PANTHER" id="PTHR46401:SF2">
    <property type="entry name" value="GLYCOSYLTRANSFERASE WBBK-RELATED"/>
    <property type="match status" value="1"/>
</dbReference>
<proteinExistence type="predicted"/>
<comment type="caution">
    <text evidence="4">The sequence shown here is derived from an EMBL/GenBank/DDBJ whole genome shotgun (WGS) entry which is preliminary data.</text>
</comment>
<dbReference type="Gene3D" id="3.40.50.2000">
    <property type="entry name" value="Glycogen Phosphorylase B"/>
    <property type="match status" value="2"/>
</dbReference>
<dbReference type="Pfam" id="PF13439">
    <property type="entry name" value="Glyco_transf_4"/>
    <property type="match status" value="1"/>
</dbReference>
<dbReference type="EMBL" id="MGFP01000061">
    <property type="protein sequence ID" value="OGM08102.1"/>
    <property type="molecule type" value="Genomic_DNA"/>
</dbReference>
<dbReference type="InterPro" id="IPR028098">
    <property type="entry name" value="Glyco_trans_4-like_N"/>
</dbReference>
<evidence type="ECO:0000256" key="1">
    <source>
        <dbReference type="ARBA" id="ARBA00022679"/>
    </source>
</evidence>
<organism evidence="4 5">
    <name type="scientific">Candidatus Woesebacteria bacterium RBG_13_34_9</name>
    <dbReference type="NCBI Taxonomy" id="1802477"/>
    <lineage>
        <taxon>Bacteria</taxon>
        <taxon>Candidatus Woeseibacteriota</taxon>
    </lineage>
</organism>
<evidence type="ECO:0000313" key="5">
    <source>
        <dbReference type="Proteomes" id="UP000179219"/>
    </source>
</evidence>
<evidence type="ECO:0000313" key="4">
    <source>
        <dbReference type="EMBL" id="OGM08102.1"/>
    </source>
</evidence>
<accession>A0A1F7WZ20</accession>
<dbReference type="GO" id="GO:0016757">
    <property type="term" value="F:glycosyltransferase activity"/>
    <property type="evidence" value="ECO:0007669"/>
    <property type="project" value="InterPro"/>
</dbReference>
<dbReference type="CDD" id="cd03801">
    <property type="entry name" value="GT4_PimA-like"/>
    <property type="match status" value="1"/>
</dbReference>